<gene>
    <name evidence="16" type="ORF">NQ315_011311</name>
    <name evidence="17" type="ORF">NQ315_014689</name>
    <name evidence="15" type="ORF">NQ315_016255</name>
</gene>
<evidence type="ECO:0000256" key="4">
    <source>
        <dbReference type="ARBA" id="ARBA00022771"/>
    </source>
</evidence>
<feature type="domain" description="THAP-type" evidence="14">
    <location>
        <begin position="1"/>
        <end position="85"/>
    </location>
</feature>
<keyword evidence="4 12" id="KW-0863">Zinc-finger</keyword>
<feature type="non-terminal residue" evidence="15">
    <location>
        <position position="143"/>
    </location>
</feature>
<keyword evidence="9" id="KW-0804">Transcription</keyword>
<evidence type="ECO:0000256" key="1">
    <source>
        <dbReference type="ARBA" id="ARBA00004642"/>
    </source>
</evidence>
<evidence type="ECO:0000256" key="3">
    <source>
        <dbReference type="ARBA" id="ARBA00022723"/>
    </source>
</evidence>
<dbReference type="GO" id="GO:0043565">
    <property type="term" value="F:sequence-specific DNA binding"/>
    <property type="evidence" value="ECO:0007669"/>
    <property type="project" value="InterPro"/>
</dbReference>
<proteinExistence type="inferred from homology"/>
<sequence length="143" mass="16069">MVGIYCAVAGCWELYGGKSSKHRFPNPKKFPELFQKWIEICENPEFNYKTHEEIYNTCRVCSKHFTANDFQENNILKRTAVPHVNVAASQGTSSGKENRPVPSHTEQGQDIGISSIETETSSEGKENIPVLSEDFQDITLTSV</sequence>
<evidence type="ECO:0000256" key="11">
    <source>
        <dbReference type="ARBA" id="ARBA00023306"/>
    </source>
</evidence>
<organism evidence="15 18">
    <name type="scientific">Exocentrus adspersus</name>
    <dbReference type="NCBI Taxonomy" id="1586481"/>
    <lineage>
        <taxon>Eukaryota</taxon>
        <taxon>Metazoa</taxon>
        <taxon>Ecdysozoa</taxon>
        <taxon>Arthropoda</taxon>
        <taxon>Hexapoda</taxon>
        <taxon>Insecta</taxon>
        <taxon>Pterygota</taxon>
        <taxon>Neoptera</taxon>
        <taxon>Endopterygota</taxon>
        <taxon>Coleoptera</taxon>
        <taxon>Polyphaga</taxon>
        <taxon>Cucujiformia</taxon>
        <taxon>Chrysomeloidea</taxon>
        <taxon>Cerambycidae</taxon>
        <taxon>Lamiinae</taxon>
        <taxon>Acanthocinini</taxon>
        <taxon>Exocentrus</taxon>
    </lineage>
</organism>
<accession>A0AAV8VCT7</accession>
<keyword evidence="10" id="KW-0539">Nucleus</keyword>
<evidence type="ECO:0000256" key="10">
    <source>
        <dbReference type="ARBA" id="ARBA00023242"/>
    </source>
</evidence>
<dbReference type="InterPro" id="IPR026516">
    <property type="entry name" value="THAP1/10"/>
</dbReference>
<keyword evidence="7" id="KW-0175">Coiled coil</keyword>
<dbReference type="Pfam" id="PF05485">
    <property type="entry name" value="THAP"/>
    <property type="match status" value="1"/>
</dbReference>
<dbReference type="SUPFAM" id="SSF57716">
    <property type="entry name" value="Glucocorticoid receptor-like (DNA-binding domain)"/>
    <property type="match status" value="1"/>
</dbReference>
<feature type="region of interest" description="Disordered" evidence="13">
    <location>
        <begin position="87"/>
        <end position="129"/>
    </location>
</feature>
<dbReference type="PANTHER" id="PTHR46600">
    <property type="entry name" value="THAP DOMAIN-CONTAINING"/>
    <property type="match status" value="1"/>
</dbReference>
<dbReference type="InterPro" id="IPR006612">
    <property type="entry name" value="THAP_Znf"/>
</dbReference>
<comment type="subcellular location">
    <subcellularLocation>
        <location evidence="1">Nucleus</location>
        <location evidence="1">Nucleoplasm</location>
    </subcellularLocation>
</comment>
<evidence type="ECO:0000313" key="15">
    <source>
        <dbReference type="EMBL" id="KAJ8911914.1"/>
    </source>
</evidence>
<evidence type="ECO:0000256" key="6">
    <source>
        <dbReference type="ARBA" id="ARBA00023015"/>
    </source>
</evidence>
<evidence type="ECO:0000256" key="9">
    <source>
        <dbReference type="ARBA" id="ARBA00023163"/>
    </source>
</evidence>
<dbReference type="GO" id="GO:0005654">
    <property type="term" value="C:nucleoplasm"/>
    <property type="evidence" value="ECO:0007669"/>
    <property type="project" value="UniProtKB-SubCell"/>
</dbReference>
<comment type="caution">
    <text evidence="15">The sequence shown here is derived from an EMBL/GenBank/DDBJ whole genome shotgun (WGS) entry which is preliminary data.</text>
</comment>
<evidence type="ECO:0000256" key="5">
    <source>
        <dbReference type="ARBA" id="ARBA00022833"/>
    </source>
</evidence>
<reference evidence="15 18" key="1">
    <citation type="journal article" date="2023" name="Insect Mol. Biol.">
        <title>Genome sequencing provides insights into the evolution of gene families encoding plant cell wall-degrading enzymes in longhorned beetles.</title>
        <authorList>
            <person name="Shin N.R."/>
            <person name="Okamura Y."/>
            <person name="Kirsch R."/>
            <person name="Pauchet Y."/>
        </authorList>
    </citation>
    <scope>NUCLEOTIDE SEQUENCE [LARGE SCALE GENOMIC DNA]</scope>
    <source>
        <strain evidence="15">EAD_L_NR</strain>
    </source>
</reference>
<keyword evidence="8 12" id="KW-0238">DNA-binding</keyword>
<dbReference type="AlphaFoldDB" id="A0AAV8VCT7"/>
<dbReference type="PROSITE" id="PS50950">
    <property type="entry name" value="ZF_THAP"/>
    <property type="match status" value="1"/>
</dbReference>
<protein>
    <recommendedName>
        <fullName evidence="14">THAP-type domain-containing protein</fullName>
    </recommendedName>
</protein>
<dbReference type="EMBL" id="JANEYG010000042">
    <property type="protein sequence ID" value="KAJ8916471.1"/>
    <property type="molecule type" value="Genomic_DNA"/>
</dbReference>
<keyword evidence="6" id="KW-0805">Transcription regulation</keyword>
<evidence type="ECO:0000256" key="13">
    <source>
        <dbReference type="SAM" id="MobiDB-lite"/>
    </source>
</evidence>
<keyword evidence="3" id="KW-0479">Metal-binding</keyword>
<keyword evidence="5" id="KW-0862">Zinc</keyword>
<evidence type="ECO:0000256" key="12">
    <source>
        <dbReference type="PROSITE-ProRule" id="PRU00309"/>
    </source>
</evidence>
<keyword evidence="11" id="KW-0131">Cell cycle</keyword>
<keyword evidence="18" id="KW-1185">Reference proteome</keyword>
<dbReference type="Proteomes" id="UP001159042">
    <property type="component" value="Unassembled WGS sequence"/>
</dbReference>
<dbReference type="EMBL" id="JANEYG010000074">
    <property type="protein sequence ID" value="KAJ8914324.1"/>
    <property type="molecule type" value="Genomic_DNA"/>
</dbReference>
<evidence type="ECO:0000256" key="2">
    <source>
        <dbReference type="ARBA" id="ARBA00006177"/>
    </source>
</evidence>
<evidence type="ECO:0000256" key="7">
    <source>
        <dbReference type="ARBA" id="ARBA00023054"/>
    </source>
</evidence>
<comment type="similarity">
    <text evidence="2">Belongs to the THAP1 family.</text>
</comment>
<dbReference type="SMART" id="SM00980">
    <property type="entry name" value="THAP"/>
    <property type="match status" value="1"/>
</dbReference>
<evidence type="ECO:0000313" key="18">
    <source>
        <dbReference type="Proteomes" id="UP001159042"/>
    </source>
</evidence>
<evidence type="ECO:0000313" key="17">
    <source>
        <dbReference type="EMBL" id="KAJ8916471.1"/>
    </source>
</evidence>
<evidence type="ECO:0000313" key="16">
    <source>
        <dbReference type="EMBL" id="KAJ8914324.1"/>
    </source>
</evidence>
<dbReference type="GO" id="GO:0008270">
    <property type="term" value="F:zinc ion binding"/>
    <property type="evidence" value="ECO:0007669"/>
    <property type="project" value="UniProtKB-KW"/>
</dbReference>
<feature type="compositionally biased region" description="Low complexity" evidence="13">
    <location>
        <begin position="111"/>
        <end position="121"/>
    </location>
</feature>
<evidence type="ECO:0000256" key="8">
    <source>
        <dbReference type="ARBA" id="ARBA00023125"/>
    </source>
</evidence>
<dbReference type="PANTHER" id="PTHR46600:SF1">
    <property type="entry name" value="THAP DOMAIN-CONTAINING PROTEIN 1"/>
    <property type="match status" value="1"/>
</dbReference>
<dbReference type="EMBL" id="JANEYG010000154">
    <property type="protein sequence ID" value="KAJ8911914.1"/>
    <property type="molecule type" value="Genomic_DNA"/>
</dbReference>
<name>A0AAV8VCT7_9CUCU</name>
<evidence type="ECO:0000259" key="14">
    <source>
        <dbReference type="PROSITE" id="PS50950"/>
    </source>
</evidence>